<organism evidence="6 7">
    <name type="scientific">Arabis alpina</name>
    <name type="common">Alpine rock-cress</name>
    <dbReference type="NCBI Taxonomy" id="50452"/>
    <lineage>
        <taxon>Eukaryota</taxon>
        <taxon>Viridiplantae</taxon>
        <taxon>Streptophyta</taxon>
        <taxon>Embryophyta</taxon>
        <taxon>Tracheophyta</taxon>
        <taxon>Spermatophyta</taxon>
        <taxon>Magnoliopsida</taxon>
        <taxon>eudicotyledons</taxon>
        <taxon>Gunneridae</taxon>
        <taxon>Pentapetalae</taxon>
        <taxon>rosids</taxon>
        <taxon>malvids</taxon>
        <taxon>Brassicales</taxon>
        <taxon>Brassicaceae</taxon>
        <taxon>Arabideae</taxon>
        <taxon>Arabis</taxon>
    </lineage>
</organism>
<dbReference type="InterPro" id="IPR013083">
    <property type="entry name" value="Znf_RING/FYVE/PHD"/>
</dbReference>
<proteinExistence type="predicted"/>
<dbReference type="OMA" id="NTADWQP"/>
<dbReference type="Proteomes" id="UP000029120">
    <property type="component" value="Chromosome 1"/>
</dbReference>
<feature type="domain" description="SP-RING-type" evidence="5">
    <location>
        <begin position="272"/>
        <end position="353"/>
    </location>
</feature>
<evidence type="ECO:0000259" key="5">
    <source>
        <dbReference type="PROSITE" id="PS51044"/>
    </source>
</evidence>
<evidence type="ECO:0000313" key="6">
    <source>
        <dbReference type="EMBL" id="KFK43196.1"/>
    </source>
</evidence>
<dbReference type="GO" id="GO:0061665">
    <property type="term" value="F:SUMO ligase activity"/>
    <property type="evidence" value="ECO:0007669"/>
    <property type="project" value="TreeGrafter"/>
</dbReference>
<name>A0A087HM44_ARAAL</name>
<dbReference type="AlphaFoldDB" id="A0A087HM44"/>
<evidence type="ECO:0000256" key="4">
    <source>
        <dbReference type="PROSITE-ProRule" id="PRU00452"/>
    </source>
</evidence>
<evidence type="ECO:0000256" key="3">
    <source>
        <dbReference type="ARBA" id="ARBA00022833"/>
    </source>
</evidence>
<dbReference type="CDD" id="cd16650">
    <property type="entry name" value="SP-RING_PIAS-like"/>
    <property type="match status" value="1"/>
</dbReference>
<dbReference type="PANTHER" id="PTHR10782">
    <property type="entry name" value="ZINC FINGER MIZ DOMAIN-CONTAINING PROTEIN"/>
    <property type="match status" value="1"/>
</dbReference>
<dbReference type="Pfam" id="PF02891">
    <property type="entry name" value="zf-MIZ"/>
    <property type="match status" value="1"/>
</dbReference>
<keyword evidence="3" id="KW-0862">Zinc</keyword>
<keyword evidence="7" id="KW-1185">Reference proteome</keyword>
<keyword evidence="2 4" id="KW-0863">Zinc-finger</keyword>
<protein>
    <recommendedName>
        <fullName evidence="5">SP-RING-type domain-containing protein</fullName>
    </recommendedName>
</protein>
<dbReference type="InterPro" id="IPR004181">
    <property type="entry name" value="Znf_MIZ"/>
</dbReference>
<dbReference type="EMBL" id="CM002869">
    <property type="protein sequence ID" value="KFK43196.1"/>
    <property type="molecule type" value="Genomic_DNA"/>
</dbReference>
<accession>A0A087HM44</accession>
<keyword evidence="1" id="KW-0479">Metal-binding</keyword>
<dbReference type="PANTHER" id="PTHR10782:SF68">
    <property type="entry name" value="E4 SUMO-PROTEIN LIGASE PIAL1"/>
    <property type="match status" value="1"/>
</dbReference>
<gene>
    <name evidence="6" type="ordered locus">AALP_Aa1g092800</name>
</gene>
<dbReference type="PROSITE" id="PS51044">
    <property type="entry name" value="ZF_SP_RING"/>
    <property type="match status" value="1"/>
</dbReference>
<dbReference type="OrthoDB" id="10263264at2759"/>
<sequence length="807" mass="89834">MVIPSISRVEEIRNEVEKKKKEYQLICNIMANEIDELIGKNEVPDYAQEFAEIILRHICSLRCDDATTKAAVMVLMISAKSACQLGWFPQRETQELLDNIHLMWKGFNSAENVTPSVDNPLSLFQQVIERFYPFVKPAHIIVSFEAKQESKALVKDFYISKNMPHSLKSKVELFVVRSEDISKSSCIMHPQGVSFLVNGRSVEKRVNISMDSGPQPPTNVTGLVYPGANLLQAIGCFGGSYLIVIAFVDVLPLPDKPVLKDYVHSEVSESNSDRDVIEGQSRISLGCPISRTRIKLPVKGHVCKHLQCFDFWNYAAINKRRPSWRCPHCNQSVCYTDIRVDQNMIKILEEVGGNAADVVISADGSWTVVTVNNENVDLLPQTTHDPGDPISVLTSGPTVMDLTGDEDEMDTSCGTHVDEQKPCLSEIRGLSDNTHKTATDYTMLHQSSAPINALPQLPQTLNAFSGQQFMNTPQIVNTRDSAARQTIPMPFLPISSPQDRLATNTASFHTSMPAAQTSQFQGSHVASLGHCLGRTSDLMERWNNIRGNVINQTQIPTMPPLHHRYAMQNQRTPIRSISPAQQRHMLSSVTHPQTSAVDYGRATDQRPMQTLNPGGAMEQFSSREFMNLASANTANWQPHNRMANTANWQPQTRMANTANWQQQTRLANTASWQPLTQVANTADWQPQAQMANTADWQPQAQMANTADWQPQTRMRGSITPGSTAYDQMIILPTRPVHAQSQTLPLPQTFRPPQTTTYDSMADEIQAFLGHPSYPISNSETQPVIGSLPVAEGFGTSGSFWSMPPEAW</sequence>
<dbReference type="GO" id="GO:0000785">
    <property type="term" value="C:chromatin"/>
    <property type="evidence" value="ECO:0007669"/>
    <property type="project" value="TreeGrafter"/>
</dbReference>
<dbReference type="GO" id="GO:0008270">
    <property type="term" value="F:zinc ion binding"/>
    <property type="evidence" value="ECO:0007669"/>
    <property type="project" value="UniProtKB-KW"/>
</dbReference>
<dbReference type="GO" id="GO:0016925">
    <property type="term" value="P:protein sumoylation"/>
    <property type="evidence" value="ECO:0007669"/>
    <property type="project" value="UniProtKB-ARBA"/>
</dbReference>
<reference evidence="7" key="1">
    <citation type="journal article" date="2015" name="Nat. Plants">
        <title>Genome expansion of Arabis alpina linked with retrotransposition and reduced symmetric DNA methylation.</title>
        <authorList>
            <person name="Willing E.M."/>
            <person name="Rawat V."/>
            <person name="Mandakova T."/>
            <person name="Maumus F."/>
            <person name="James G.V."/>
            <person name="Nordstroem K.J."/>
            <person name="Becker C."/>
            <person name="Warthmann N."/>
            <person name="Chica C."/>
            <person name="Szarzynska B."/>
            <person name="Zytnicki M."/>
            <person name="Albani M.C."/>
            <person name="Kiefer C."/>
            <person name="Bergonzi S."/>
            <person name="Castaings L."/>
            <person name="Mateos J.L."/>
            <person name="Berns M.C."/>
            <person name="Bujdoso N."/>
            <person name="Piofczyk T."/>
            <person name="de Lorenzo L."/>
            <person name="Barrero-Sicilia C."/>
            <person name="Mateos I."/>
            <person name="Piednoel M."/>
            <person name="Hagmann J."/>
            <person name="Chen-Min-Tao R."/>
            <person name="Iglesias-Fernandez R."/>
            <person name="Schuster S.C."/>
            <person name="Alonso-Blanco C."/>
            <person name="Roudier F."/>
            <person name="Carbonero P."/>
            <person name="Paz-Ares J."/>
            <person name="Davis S.J."/>
            <person name="Pecinka A."/>
            <person name="Quesneville H."/>
            <person name="Colot V."/>
            <person name="Lysak M.A."/>
            <person name="Weigel D."/>
            <person name="Coupland G."/>
            <person name="Schneeberger K."/>
        </authorList>
    </citation>
    <scope>NUCLEOTIDE SEQUENCE [LARGE SCALE GENOMIC DNA]</scope>
    <source>
        <strain evidence="7">cv. Pajares</strain>
    </source>
</reference>
<evidence type="ECO:0000256" key="1">
    <source>
        <dbReference type="ARBA" id="ARBA00022723"/>
    </source>
</evidence>
<evidence type="ECO:0000313" key="7">
    <source>
        <dbReference type="Proteomes" id="UP000029120"/>
    </source>
</evidence>
<dbReference type="Gramene" id="KFK43196">
    <property type="protein sequence ID" value="KFK43196"/>
    <property type="gene ID" value="AALP_AA1G092800"/>
</dbReference>
<evidence type="ECO:0000256" key="2">
    <source>
        <dbReference type="ARBA" id="ARBA00022771"/>
    </source>
</evidence>
<dbReference type="Gene3D" id="3.30.40.10">
    <property type="entry name" value="Zinc/RING finger domain, C3HC4 (zinc finger)"/>
    <property type="match status" value="1"/>
</dbReference>
<dbReference type="eggNOG" id="KOG2169">
    <property type="taxonomic scope" value="Eukaryota"/>
</dbReference>